<evidence type="ECO:0000256" key="5">
    <source>
        <dbReference type="SAM" id="MobiDB-lite"/>
    </source>
</evidence>
<dbReference type="OrthoDB" id="426386at2759"/>
<keyword evidence="3 6" id="KW-1133">Transmembrane helix</keyword>
<keyword evidence="10" id="KW-1185">Reference proteome</keyword>
<dbReference type="GO" id="GO:0005783">
    <property type="term" value="C:endoplasmic reticulum"/>
    <property type="evidence" value="ECO:0007669"/>
    <property type="project" value="TreeGrafter"/>
</dbReference>
<sequence length="421" mass="46470">MSYAGTTPLFAPGPNPRSPALPWRSDDFVAVDDRVRGGTSHSHTAIVQFPPYSRGELVFSGFLDTLTLGGAGFASQASTTPFPVKLSKENFGGLRLVVRKQPSWQEPSPPSDGTVPGGGKAPVTSFVFEIKTEVPQTRPDGRRESVVVWEWSFTIPHDDDGGVPDARLNLQLTNDDFWVFDSTWADFKPKYRGRPVDPDKAGEFKPQETYEWSLMARSNFQAQSGSFVLQLHSLNALPSQDHLETSHALSSSTLPVDGAATHTESWVDEKSSHSFRAVFPPSSAPVAATATRSTSGEYYGFALFIFATVLWIGWVAWALTPDEVLQRIGVAWYPNREWAFLIPAWSLFAVLAVYAVFIGLNARSAPELDAIVNVTDGAQNAVEVEMGLEKHLFEDADRLERSLHDIYDLPPTYISRQVHLE</sequence>
<evidence type="ECO:0000256" key="4">
    <source>
        <dbReference type="ARBA" id="ARBA00023136"/>
    </source>
</evidence>
<keyword evidence="4 6" id="KW-0472">Membrane</keyword>
<dbReference type="Proteomes" id="UP000306050">
    <property type="component" value="Chromosome SGRAM_4"/>
</dbReference>
<feature type="transmembrane region" description="Helical" evidence="6">
    <location>
        <begin position="298"/>
        <end position="318"/>
    </location>
</feature>
<evidence type="ECO:0000313" key="9">
    <source>
        <dbReference type="EMBL" id="TKY86442.1"/>
    </source>
</evidence>
<dbReference type="GeneID" id="40727486"/>
<evidence type="ECO:0008006" key="11">
    <source>
        <dbReference type="Google" id="ProtNLM"/>
    </source>
</evidence>
<evidence type="ECO:0000256" key="6">
    <source>
        <dbReference type="SAM" id="Phobius"/>
    </source>
</evidence>
<name>A0A4U7KTY8_9BASI</name>
<organism evidence="9 10">
    <name type="scientific">Sporisorium graminicola</name>
    <dbReference type="NCBI Taxonomy" id="280036"/>
    <lineage>
        <taxon>Eukaryota</taxon>
        <taxon>Fungi</taxon>
        <taxon>Dikarya</taxon>
        <taxon>Basidiomycota</taxon>
        <taxon>Ustilaginomycotina</taxon>
        <taxon>Ustilaginomycetes</taxon>
        <taxon>Ustilaginales</taxon>
        <taxon>Ustilaginaceae</taxon>
        <taxon>Sporisorium</taxon>
    </lineage>
</organism>
<dbReference type="PANTHER" id="PTHR46346:SF1">
    <property type="entry name" value="PHOSPHATIDYLINOSITOL N-ACETYLGLUCOSAMINYLTRANSFERASE SUBUNIT P"/>
    <property type="match status" value="1"/>
</dbReference>
<feature type="region of interest" description="Disordered" evidence="5">
    <location>
        <begin position="100"/>
        <end position="119"/>
    </location>
</feature>
<proteinExistence type="predicted"/>
<evidence type="ECO:0000256" key="1">
    <source>
        <dbReference type="ARBA" id="ARBA00004141"/>
    </source>
</evidence>
<dbReference type="KEGG" id="sgra:EX895_004591"/>
<accession>A0A4U7KTY8</accession>
<dbReference type="GO" id="GO:0016020">
    <property type="term" value="C:membrane"/>
    <property type="evidence" value="ECO:0007669"/>
    <property type="project" value="UniProtKB-SubCell"/>
</dbReference>
<dbReference type="InterPro" id="IPR013857">
    <property type="entry name" value="NADH-UbQ_OxRdtase-assoc_prot30"/>
</dbReference>
<feature type="region of interest" description="Disordered" evidence="5">
    <location>
        <begin position="1"/>
        <end position="23"/>
    </location>
</feature>
<evidence type="ECO:0000313" key="10">
    <source>
        <dbReference type="Proteomes" id="UP000306050"/>
    </source>
</evidence>
<evidence type="ECO:0000259" key="8">
    <source>
        <dbReference type="Pfam" id="PF08547"/>
    </source>
</evidence>
<dbReference type="Pfam" id="PF08510">
    <property type="entry name" value="PIG-P"/>
    <property type="match status" value="1"/>
</dbReference>
<dbReference type="AlphaFoldDB" id="A0A4U7KTY8"/>
<dbReference type="PANTHER" id="PTHR46346">
    <property type="entry name" value="PHOSPHATIDYLINOSITOL N-ACETYLGLUCOSAMINYLTRANSFERASE SUBUNIT P"/>
    <property type="match status" value="1"/>
</dbReference>
<reference evidence="9 10" key="1">
    <citation type="submission" date="2019-05" db="EMBL/GenBank/DDBJ databases">
        <title>Sporisorium graminicola CBS 10092 draft sequencing and annotation.</title>
        <authorList>
            <person name="Solano-Gonzalez S."/>
            <person name="Caddick M.X."/>
            <person name="Darby A."/>
        </authorList>
    </citation>
    <scope>NUCLEOTIDE SEQUENCE [LARGE SCALE GENOMIC DNA]</scope>
    <source>
        <strain evidence="9 10">CBS 10092</strain>
    </source>
</reference>
<dbReference type="InterPro" id="IPR052263">
    <property type="entry name" value="GPI_Anchor_Biosynth"/>
</dbReference>
<dbReference type="Pfam" id="PF08547">
    <property type="entry name" value="CIA30"/>
    <property type="match status" value="1"/>
</dbReference>
<comment type="subcellular location">
    <subcellularLocation>
        <location evidence="1">Membrane</location>
        <topology evidence="1">Multi-pass membrane protein</topology>
    </subcellularLocation>
</comment>
<evidence type="ECO:0000256" key="3">
    <source>
        <dbReference type="ARBA" id="ARBA00022989"/>
    </source>
</evidence>
<dbReference type="EMBL" id="SRRM01000017">
    <property type="protein sequence ID" value="TKY86442.1"/>
    <property type="molecule type" value="Genomic_DNA"/>
</dbReference>
<evidence type="ECO:0000256" key="2">
    <source>
        <dbReference type="ARBA" id="ARBA00022692"/>
    </source>
</evidence>
<feature type="transmembrane region" description="Helical" evidence="6">
    <location>
        <begin position="338"/>
        <end position="360"/>
    </location>
</feature>
<gene>
    <name evidence="9" type="ORF">EX895_004591</name>
</gene>
<feature type="domain" description="NADH:ubiquinone oxidoreductase intermediate-associated protein 30" evidence="8">
    <location>
        <begin position="25"/>
        <end position="99"/>
    </location>
</feature>
<dbReference type="GO" id="GO:0006506">
    <property type="term" value="P:GPI anchor biosynthetic process"/>
    <property type="evidence" value="ECO:0007669"/>
    <property type="project" value="TreeGrafter"/>
</dbReference>
<keyword evidence="2 6" id="KW-0812">Transmembrane</keyword>
<dbReference type="InterPro" id="IPR013717">
    <property type="entry name" value="PIG-P"/>
</dbReference>
<dbReference type="RefSeq" id="XP_029738427.1">
    <property type="nucleotide sequence ID" value="XM_029885185.1"/>
</dbReference>
<comment type="caution">
    <text evidence="9">The sequence shown here is derived from an EMBL/GenBank/DDBJ whole genome shotgun (WGS) entry which is preliminary data.</text>
</comment>
<protein>
    <recommendedName>
        <fullName evidence="11">PIG-P domain-containing protein</fullName>
    </recommendedName>
</protein>
<evidence type="ECO:0000259" key="7">
    <source>
        <dbReference type="Pfam" id="PF08510"/>
    </source>
</evidence>
<feature type="domain" description="PIG-P" evidence="7">
    <location>
        <begin position="297"/>
        <end position="417"/>
    </location>
</feature>